<feature type="compositionally biased region" description="Low complexity" evidence="1">
    <location>
        <begin position="125"/>
        <end position="134"/>
    </location>
</feature>
<feature type="region of interest" description="Disordered" evidence="1">
    <location>
        <begin position="108"/>
        <end position="182"/>
    </location>
</feature>
<sequence>MALQIEFEATDADRGTLRVRGLPPVGSEVLVAVQRRVDDRYLTPHGRWDAAPSWYPCARLGDDDDAGVRFGVGAALTMGLRAATGDALLVHVRRRDFADCGPLEGLARAPQAVAPDRAATPQLEPDPAAGSATPDPAPDPTLADARRPADRPAGDAPAPGRPRPGAASPPPHAMRRAPLEAPESVGAAAALVAATPGGPGTADRALARGRTLGHWAAAALSIVSSAALLWWYLAAQTRAPVPPPTRPTPGPSAGALVGKALFLELKGQDLAPADLFGHAERVAQAGDCEAAIGLFIDAAKRDATLARRLGQRYDPADFQPRPCFAGPNPDSAQVWYQRAAEGGIPAAQRRYAQLLLAEADAGPVYQDAIAWLRKAAAAGDTQAADQLAALQQR</sequence>
<dbReference type="RefSeq" id="WP_100921898.1">
    <property type="nucleotide sequence ID" value="NZ_CP020370.1"/>
</dbReference>
<evidence type="ECO:0008006" key="5">
    <source>
        <dbReference type="Google" id="ProtNLM"/>
    </source>
</evidence>
<evidence type="ECO:0000313" key="4">
    <source>
        <dbReference type="Proteomes" id="UP000232638"/>
    </source>
</evidence>
<accession>A0A2K8UF78</accession>
<feature type="transmembrane region" description="Helical" evidence="2">
    <location>
        <begin position="212"/>
        <end position="233"/>
    </location>
</feature>
<dbReference type="OrthoDB" id="6158985at2"/>
<reference evidence="3 4" key="1">
    <citation type="submission" date="2017-03" db="EMBL/GenBank/DDBJ databases">
        <title>Complete genome sequence of Candidatus 'Thiodictyon syntrophicum' sp. nov. strain Cad16T, a photolithoautotroph purple sulfur bacterium isolated from an alpine meromictic lake.</title>
        <authorList>
            <person name="Luedin S.M."/>
            <person name="Pothier J.F."/>
            <person name="Danza F."/>
            <person name="Storelli N."/>
            <person name="Wittwer M."/>
            <person name="Tonolla M."/>
        </authorList>
    </citation>
    <scope>NUCLEOTIDE SEQUENCE [LARGE SCALE GENOMIC DNA]</scope>
    <source>
        <strain evidence="3 4">Cad16T</strain>
    </source>
</reference>
<organism evidence="3 4">
    <name type="scientific">Candidatus Thiodictyon syntrophicum</name>
    <dbReference type="NCBI Taxonomy" id="1166950"/>
    <lineage>
        <taxon>Bacteria</taxon>
        <taxon>Pseudomonadati</taxon>
        <taxon>Pseudomonadota</taxon>
        <taxon>Gammaproteobacteria</taxon>
        <taxon>Chromatiales</taxon>
        <taxon>Chromatiaceae</taxon>
        <taxon>Thiodictyon</taxon>
    </lineage>
</organism>
<dbReference type="AlphaFoldDB" id="A0A2K8UF78"/>
<feature type="compositionally biased region" description="Basic and acidic residues" evidence="1">
    <location>
        <begin position="144"/>
        <end position="153"/>
    </location>
</feature>
<proteinExistence type="predicted"/>
<evidence type="ECO:0000313" key="3">
    <source>
        <dbReference type="EMBL" id="AUB84233.1"/>
    </source>
</evidence>
<dbReference type="Proteomes" id="UP000232638">
    <property type="component" value="Chromosome"/>
</dbReference>
<dbReference type="Gene3D" id="1.25.40.10">
    <property type="entry name" value="Tetratricopeptide repeat domain"/>
    <property type="match status" value="1"/>
</dbReference>
<dbReference type="InterPro" id="IPR011990">
    <property type="entry name" value="TPR-like_helical_dom_sf"/>
</dbReference>
<evidence type="ECO:0000256" key="2">
    <source>
        <dbReference type="SAM" id="Phobius"/>
    </source>
</evidence>
<protein>
    <recommendedName>
        <fullName evidence="5">Sel1 repeat family protein</fullName>
    </recommendedName>
</protein>
<gene>
    <name evidence="3" type="ORF">THSYN_27045</name>
</gene>
<dbReference type="SUPFAM" id="SSF81901">
    <property type="entry name" value="HCP-like"/>
    <property type="match status" value="1"/>
</dbReference>
<name>A0A2K8UF78_9GAMM</name>
<dbReference type="KEGG" id="tsy:THSYN_27045"/>
<keyword evidence="2" id="KW-1133">Transmembrane helix</keyword>
<feature type="compositionally biased region" description="Pro residues" evidence="1">
    <location>
        <begin position="159"/>
        <end position="172"/>
    </location>
</feature>
<keyword evidence="4" id="KW-1185">Reference proteome</keyword>
<keyword evidence="2" id="KW-0472">Membrane</keyword>
<evidence type="ECO:0000256" key="1">
    <source>
        <dbReference type="SAM" id="MobiDB-lite"/>
    </source>
</evidence>
<dbReference type="EMBL" id="CP020370">
    <property type="protein sequence ID" value="AUB84233.1"/>
    <property type="molecule type" value="Genomic_DNA"/>
</dbReference>
<keyword evidence="2" id="KW-0812">Transmembrane</keyword>